<feature type="transmembrane region" description="Helical" evidence="12">
    <location>
        <begin position="319"/>
        <end position="341"/>
    </location>
</feature>
<reference evidence="14" key="1">
    <citation type="submission" date="2021-12" db="EMBL/GenBank/DDBJ databases">
        <authorList>
            <person name="Zaccaron A."/>
            <person name="Stergiopoulos I."/>
        </authorList>
    </citation>
    <scope>NUCLEOTIDE SEQUENCE</scope>
    <source>
        <strain evidence="14">Race5_Kim</strain>
    </source>
</reference>
<protein>
    <submittedName>
        <fullName evidence="14">Ferric/cupric reductase transmembrane component 1</fullName>
    </submittedName>
</protein>
<evidence type="ECO:0000313" key="14">
    <source>
        <dbReference type="EMBL" id="UJO23399.1"/>
    </source>
</evidence>
<feature type="compositionally biased region" description="Basic residues" evidence="11">
    <location>
        <begin position="87"/>
        <end position="96"/>
    </location>
</feature>
<keyword evidence="9 12" id="KW-0472">Membrane</keyword>
<dbReference type="GeneID" id="71993205"/>
<keyword evidence="6 12" id="KW-1133">Transmembrane helix</keyword>
<dbReference type="SFLD" id="SFLDG01168">
    <property type="entry name" value="Ferric_reductase_subgroup_(FRE"/>
    <property type="match status" value="1"/>
</dbReference>
<feature type="transmembrane region" description="Helical" evidence="12">
    <location>
        <begin position="217"/>
        <end position="236"/>
    </location>
</feature>
<feature type="compositionally biased region" description="Low complexity" evidence="11">
    <location>
        <begin position="131"/>
        <end position="152"/>
    </location>
</feature>
<dbReference type="GO" id="GO:0006879">
    <property type="term" value="P:intracellular iron ion homeostasis"/>
    <property type="evidence" value="ECO:0007669"/>
    <property type="project" value="TreeGrafter"/>
</dbReference>
<feature type="transmembrane region" description="Helical" evidence="12">
    <location>
        <begin position="532"/>
        <end position="553"/>
    </location>
</feature>
<keyword evidence="5" id="KW-0249">Electron transport</keyword>
<comment type="subcellular location">
    <subcellularLocation>
        <location evidence="1">Membrane</location>
        <topology evidence="1">Multi-pass membrane protein</topology>
    </subcellularLocation>
</comment>
<keyword evidence="10" id="KW-0325">Glycoprotein</keyword>
<dbReference type="Pfam" id="PF01794">
    <property type="entry name" value="Ferric_reduct"/>
    <property type="match status" value="1"/>
</dbReference>
<name>A0A9Q8PIQ9_PASFU</name>
<dbReference type="PANTHER" id="PTHR32361:SF9">
    <property type="entry name" value="FERRIC REDUCTASE TRANSMEMBRANE COMPONENT 3-RELATED"/>
    <property type="match status" value="1"/>
</dbReference>
<dbReference type="InterPro" id="IPR013130">
    <property type="entry name" value="Fe3_Rdtase_TM_dom"/>
</dbReference>
<evidence type="ECO:0000256" key="3">
    <source>
        <dbReference type="ARBA" id="ARBA00022448"/>
    </source>
</evidence>
<dbReference type="GO" id="GO:0005886">
    <property type="term" value="C:plasma membrane"/>
    <property type="evidence" value="ECO:0007669"/>
    <property type="project" value="TreeGrafter"/>
</dbReference>
<dbReference type="SUPFAM" id="SSF52343">
    <property type="entry name" value="Ferredoxin reductase-like, C-terminal NADP-linked domain"/>
    <property type="match status" value="1"/>
</dbReference>
<evidence type="ECO:0000256" key="12">
    <source>
        <dbReference type="SAM" id="Phobius"/>
    </source>
</evidence>
<evidence type="ECO:0000256" key="11">
    <source>
        <dbReference type="SAM" id="MobiDB-lite"/>
    </source>
</evidence>
<organism evidence="14 15">
    <name type="scientific">Passalora fulva</name>
    <name type="common">Tomato leaf mold</name>
    <name type="synonym">Cladosporium fulvum</name>
    <dbReference type="NCBI Taxonomy" id="5499"/>
    <lineage>
        <taxon>Eukaryota</taxon>
        <taxon>Fungi</taxon>
        <taxon>Dikarya</taxon>
        <taxon>Ascomycota</taxon>
        <taxon>Pezizomycotina</taxon>
        <taxon>Dothideomycetes</taxon>
        <taxon>Dothideomycetidae</taxon>
        <taxon>Mycosphaerellales</taxon>
        <taxon>Mycosphaerellaceae</taxon>
        <taxon>Fulvia</taxon>
    </lineage>
</organism>
<dbReference type="OMA" id="HPFTIFS"/>
<dbReference type="Gene3D" id="3.40.50.80">
    <property type="entry name" value="Nucleotide-binding domain of ferredoxin-NADP reductase (FNR) module"/>
    <property type="match status" value="2"/>
</dbReference>
<proteinExistence type="inferred from homology"/>
<keyword evidence="15" id="KW-1185">Reference proteome</keyword>
<dbReference type="OrthoDB" id="17725at2759"/>
<dbReference type="EMBL" id="CP090173">
    <property type="protein sequence ID" value="UJO23399.1"/>
    <property type="molecule type" value="Genomic_DNA"/>
</dbReference>
<dbReference type="SFLD" id="SFLDS00052">
    <property type="entry name" value="Ferric_Reductase_Domain"/>
    <property type="match status" value="1"/>
</dbReference>
<dbReference type="Proteomes" id="UP000756132">
    <property type="component" value="Chromosome 11"/>
</dbReference>
<evidence type="ECO:0000256" key="6">
    <source>
        <dbReference type="ARBA" id="ARBA00022989"/>
    </source>
</evidence>
<evidence type="ECO:0000256" key="9">
    <source>
        <dbReference type="ARBA" id="ARBA00023136"/>
    </source>
</evidence>
<reference evidence="14" key="2">
    <citation type="journal article" date="2022" name="Microb. Genom.">
        <title>A chromosome-scale genome assembly of the tomato pathogen Cladosporium fulvum reveals a compartmentalized genome architecture and the presence of a dispensable chromosome.</title>
        <authorList>
            <person name="Zaccaron A.Z."/>
            <person name="Chen L.H."/>
            <person name="Samaras A."/>
            <person name="Stergiopoulos I."/>
        </authorList>
    </citation>
    <scope>NUCLEOTIDE SEQUENCE</scope>
    <source>
        <strain evidence="14">Race5_Kim</strain>
    </source>
</reference>
<dbReference type="KEGG" id="ffu:CLAFUR5_13327"/>
<feature type="transmembrane region" description="Helical" evidence="12">
    <location>
        <begin position="293"/>
        <end position="313"/>
    </location>
</feature>
<evidence type="ECO:0000256" key="7">
    <source>
        <dbReference type="ARBA" id="ARBA00023002"/>
    </source>
</evidence>
<dbReference type="Pfam" id="PF08030">
    <property type="entry name" value="NAD_binding_6"/>
    <property type="match status" value="1"/>
</dbReference>
<evidence type="ECO:0000313" key="15">
    <source>
        <dbReference type="Proteomes" id="UP000756132"/>
    </source>
</evidence>
<evidence type="ECO:0000256" key="2">
    <source>
        <dbReference type="ARBA" id="ARBA00006278"/>
    </source>
</evidence>
<dbReference type="GO" id="GO:0006826">
    <property type="term" value="P:iron ion transport"/>
    <property type="evidence" value="ECO:0007669"/>
    <property type="project" value="TreeGrafter"/>
</dbReference>
<dbReference type="Pfam" id="PF08022">
    <property type="entry name" value="FAD_binding_8"/>
    <property type="match status" value="1"/>
</dbReference>
<accession>A0A9Q8PIQ9</accession>
<dbReference type="InterPro" id="IPR013121">
    <property type="entry name" value="Fe_red_NAD-bd_6"/>
</dbReference>
<evidence type="ECO:0000256" key="10">
    <source>
        <dbReference type="ARBA" id="ARBA00023180"/>
    </source>
</evidence>
<comment type="similarity">
    <text evidence="2">Belongs to the ferric reductase (FRE) family.</text>
</comment>
<evidence type="ECO:0000256" key="8">
    <source>
        <dbReference type="ARBA" id="ARBA00023065"/>
    </source>
</evidence>
<dbReference type="CDD" id="cd06186">
    <property type="entry name" value="NOX_Duox_like_FAD_NADP"/>
    <property type="match status" value="1"/>
</dbReference>
<feature type="transmembrane region" description="Helical" evidence="12">
    <location>
        <begin position="62"/>
        <end position="83"/>
    </location>
</feature>
<feature type="domain" description="FAD-binding FR-type" evidence="13">
    <location>
        <begin position="375"/>
        <end position="524"/>
    </location>
</feature>
<dbReference type="GO" id="GO:0000293">
    <property type="term" value="F:ferric-chelate reductase activity"/>
    <property type="evidence" value="ECO:0007669"/>
    <property type="project" value="UniProtKB-ARBA"/>
</dbReference>
<keyword evidence="3" id="KW-0813">Transport</keyword>
<dbReference type="GO" id="GO:0015677">
    <property type="term" value="P:copper ion import"/>
    <property type="evidence" value="ECO:0007669"/>
    <property type="project" value="TreeGrafter"/>
</dbReference>
<evidence type="ECO:0000256" key="5">
    <source>
        <dbReference type="ARBA" id="ARBA00022982"/>
    </source>
</evidence>
<feature type="transmembrane region" description="Helical" evidence="12">
    <location>
        <begin position="379"/>
        <end position="397"/>
    </location>
</feature>
<feature type="region of interest" description="Disordered" evidence="11">
    <location>
        <begin position="87"/>
        <end position="183"/>
    </location>
</feature>
<evidence type="ECO:0000256" key="4">
    <source>
        <dbReference type="ARBA" id="ARBA00022692"/>
    </source>
</evidence>
<evidence type="ECO:0000259" key="13">
    <source>
        <dbReference type="PROSITE" id="PS51384"/>
    </source>
</evidence>
<feature type="transmembrane region" description="Helical" evidence="12">
    <location>
        <begin position="242"/>
        <end position="264"/>
    </location>
</feature>
<keyword evidence="8" id="KW-0406">Ion transport</keyword>
<gene>
    <name evidence="14" type="ORF">CLAFUR5_13327</name>
</gene>
<dbReference type="InterPro" id="IPR039261">
    <property type="entry name" value="FNR_nucleotide-bd"/>
</dbReference>
<dbReference type="InterPro" id="IPR013112">
    <property type="entry name" value="FAD-bd_8"/>
</dbReference>
<feature type="transmembrane region" description="Helical" evidence="12">
    <location>
        <begin position="353"/>
        <end position="373"/>
    </location>
</feature>
<dbReference type="PANTHER" id="PTHR32361">
    <property type="entry name" value="FERRIC/CUPRIC REDUCTASE TRANSMEMBRANE COMPONENT"/>
    <property type="match status" value="1"/>
</dbReference>
<dbReference type="PROSITE" id="PS51384">
    <property type="entry name" value="FAD_FR"/>
    <property type="match status" value="1"/>
</dbReference>
<sequence length="663" mass="74773">MNHLPPFHHNLRISDPLSDPRLPDLRVRNETSPANQTQALNLTAEQELDFGRLVEGFVFSRWFFVTYQVAIVGVVLIAAALRWHERRSRSRRRAGRRKENPEKSANGETAGLLRRPSQDDGEEVQDDTAIRTSRSGTSASNSSESTRSGNNTPPTKREESEVRSDSPLLAAADNTHSSGHLRPSSFRPRAYLRACLMYQPPPVPLLRRIIPANSTTLIILLLLALNIWYLLFNITFYDAGTASYAILADRAGLLFAANMPWLYLMAAKNQPIKLLTGDSYENLNLIHRRQGQWMCFLGVLHFGAMMLAWYLSLPRYYTFWGYLAIPYVTWGVGAWFAYEVLYLTSLSSFREWWYELFLASHVGLQVVALVALWFHHFRAAPYVMASLIIFVADRLIWRVGIKTTKIQAELQVMEDGETVKVSGNWATASRKNSWWRRCFGYNVRSGWLPSEHVFITVPGISTKHSLQFHPMTIASAAPEDEGQAWFNLIIRAKGGFSRDLLHYARTHSTATVRLDGPYGSLHALEMLHASDVAIIVAGGSGIAVAYPMLWNLLHHKPDSRQRVGLIWIVQDARHISWISTERLDELRELGCHIVVPPASRPHGRPDVRQLLRDSVDELSETADDKLGVVVSGPDSMNRGVRNACAALALNGRDVEVSVEKFGW</sequence>
<dbReference type="InterPro" id="IPR051410">
    <property type="entry name" value="Ferric/Cupric_Reductase"/>
</dbReference>
<dbReference type="AlphaFoldDB" id="A0A9Q8PIQ9"/>
<keyword evidence="4 12" id="KW-0812">Transmembrane</keyword>
<feature type="compositionally biased region" description="Basic and acidic residues" evidence="11">
    <location>
        <begin position="155"/>
        <end position="164"/>
    </location>
</feature>
<dbReference type="InterPro" id="IPR017927">
    <property type="entry name" value="FAD-bd_FR_type"/>
</dbReference>
<keyword evidence="7" id="KW-0560">Oxidoreductase</keyword>
<evidence type="ECO:0000256" key="1">
    <source>
        <dbReference type="ARBA" id="ARBA00004141"/>
    </source>
</evidence>
<dbReference type="RefSeq" id="XP_047767765.1">
    <property type="nucleotide sequence ID" value="XM_047912475.1"/>
</dbReference>